<evidence type="ECO:0000256" key="10">
    <source>
        <dbReference type="ARBA" id="ARBA00022763"/>
    </source>
</evidence>
<evidence type="ECO:0000259" key="20">
    <source>
        <dbReference type="PROSITE" id="PS50081"/>
    </source>
</evidence>
<evidence type="ECO:0000256" key="7">
    <source>
        <dbReference type="ARBA" id="ARBA00022454"/>
    </source>
</evidence>
<evidence type="ECO:0000256" key="8">
    <source>
        <dbReference type="ARBA" id="ARBA00022679"/>
    </source>
</evidence>
<reference evidence="22" key="1">
    <citation type="submission" date="2015-02" db="EMBL/GenBank/DDBJ databases">
        <title>Genome sequencing for Strongylocentrotus purpuratus.</title>
        <authorList>
            <person name="Murali S."/>
            <person name="Liu Y."/>
            <person name="Vee V."/>
            <person name="English A."/>
            <person name="Wang M."/>
            <person name="Skinner E."/>
            <person name="Han Y."/>
            <person name="Muzny D.M."/>
            <person name="Worley K.C."/>
            <person name="Gibbs R.A."/>
        </authorList>
    </citation>
    <scope>NUCLEOTIDE SEQUENCE</scope>
</reference>
<keyword evidence="14" id="KW-0832">Ubl conjugation</keyword>
<dbReference type="Pfam" id="PF08746">
    <property type="entry name" value="zf-RING-like"/>
    <property type="match status" value="1"/>
</dbReference>
<dbReference type="GO" id="GO:0000724">
    <property type="term" value="P:double-strand break repair via homologous recombination"/>
    <property type="evidence" value="ECO:0000318"/>
    <property type="project" value="GO_Central"/>
</dbReference>
<evidence type="ECO:0000256" key="11">
    <source>
        <dbReference type="ARBA" id="ARBA00022771"/>
    </source>
</evidence>
<dbReference type="InterPro" id="IPR036388">
    <property type="entry name" value="WH-like_DNA-bd_sf"/>
</dbReference>
<protein>
    <recommendedName>
        <fullName evidence="6 19">Non-structural maintenance of chromosomes element 1 homolog</fullName>
        <ecNumber evidence="5 19">2.3.2.27</ecNumber>
    </recommendedName>
</protein>
<evidence type="ECO:0000313" key="21">
    <source>
        <dbReference type="EnsemblMetazoa" id="XP_030838834"/>
    </source>
</evidence>
<dbReference type="GO" id="GO:0000781">
    <property type="term" value="C:chromosome, telomeric region"/>
    <property type="evidence" value="ECO:0007669"/>
    <property type="project" value="UniProtKB-SubCell"/>
</dbReference>
<evidence type="ECO:0000256" key="1">
    <source>
        <dbReference type="ARBA" id="ARBA00000900"/>
    </source>
</evidence>
<accession>A0A7M7NMH2</accession>
<dbReference type="RefSeq" id="XP_030838834.1">
    <property type="nucleotide sequence ID" value="XM_030982974.1"/>
</dbReference>
<comment type="similarity">
    <text evidence="4 19">Belongs to the NSE1 family.</text>
</comment>
<evidence type="ECO:0000313" key="22">
    <source>
        <dbReference type="Proteomes" id="UP000007110"/>
    </source>
</evidence>
<evidence type="ECO:0000256" key="9">
    <source>
        <dbReference type="ARBA" id="ARBA00022723"/>
    </source>
</evidence>
<evidence type="ECO:0000256" key="17">
    <source>
        <dbReference type="ARBA" id="ARBA00023204"/>
    </source>
</evidence>
<dbReference type="Pfam" id="PF07574">
    <property type="entry name" value="SMC_Nse1"/>
    <property type="match status" value="2"/>
</dbReference>
<proteinExistence type="inferred from homology"/>
<dbReference type="PANTHER" id="PTHR20973:SF0">
    <property type="entry name" value="NON-STRUCTURAL MAINTENANCE OF CHROMOSOMES ELEMENT 1 HOMOLOG"/>
    <property type="match status" value="1"/>
</dbReference>
<dbReference type="GO" id="GO:0004842">
    <property type="term" value="F:ubiquitin-protein transferase activity"/>
    <property type="evidence" value="ECO:0000318"/>
    <property type="project" value="GO_Central"/>
</dbReference>
<keyword evidence="13 19" id="KW-0862">Zinc</keyword>
<dbReference type="AlphaFoldDB" id="A0A7M7NMH2"/>
<feature type="domain" description="Phorbol-ester/DAG-type" evidence="20">
    <location>
        <begin position="164"/>
        <end position="213"/>
    </location>
</feature>
<keyword evidence="18 19" id="KW-0539">Nucleus</keyword>
<dbReference type="InParanoid" id="A0A7M7NMH2"/>
<keyword evidence="7" id="KW-0158">Chromosome</keyword>
<name>A0A7M7NMH2_STRPU</name>
<keyword evidence="17 19" id="KW-0234">DNA repair</keyword>
<sequence length="221" mass="25920">MRDEHKLMIQILMSKGLIGERKLKDIYKTVKERCDVTDNVSLNEFRNVINTKLKEVSMEIRQKPDEDTGEQMYALVQTMESDLGKLTTDYQPQQLELFKKTVGLIMGTPDGKASSTDILNLTEGLEKKMTKQDAEETLDQFVEEQWLKQNEGYVWMTCRSIMELERYLRQTYQPDQCWNCKDIVVKGQVCSQCEIKLHGYCADRLFKDGRRACRNCNHRWV</sequence>
<dbReference type="OrthoDB" id="185455at2759"/>
<dbReference type="InterPro" id="IPR013083">
    <property type="entry name" value="Znf_RING/FYVE/PHD"/>
</dbReference>
<evidence type="ECO:0000256" key="16">
    <source>
        <dbReference type="ARBA" id="ARBA00023172"/>
    </source>
</evidence>
<keyword evidence="15" id="KW-0779">Telomere</keyword>
<keyword evidence="12 19" id="KW-0833">Ubl conjugation pathway</keyword>
<dbReference type="EnsemblMetazoa" id="XM_030982974">
    <property type="protein sequence ID" value="XP_030838834"/>
    <property type="gene ID" value="LOC105443015"/>
</dbReference>
<evidence type="ECO:0000256" key="13">
    <source>
        <dbReference type="ARBA" id="ARBA00022833"/>
    </source>
</evidence>
<dbReference type="GO" id="GO:0061630">
    <property type="term" value="F:ubiquitin protein ligase activity"/>
    <property type="evidence" value="ECO:0007669"/>
    <property type="project" value="UniProtKB-EC"/>
</dbReference>
<keyword evidence="9 19" id="KW-0479">Metal-binding</keyword>
<dbReference type="CTD" id="197370"/>
<organism evidence="21 22">
    <name type="scientific">Strongylocentrotus purpuratus</name>
    <name type="common">Purple sea urchin</name>
    <dbReference type="NCBI Taxonomy" id="7668"/>
    <lineage>
        <taxon>Eukaryota</taxon>
        <taxon>Metazoa</taxon>
        <taxon>Echinodermata</taxon>
        <taxon>Eleutherozoa</taxon>
        <taxon>Echinozoa</taxon>
        <taxon>Echinoidea</taxon>
        <taxon>Euechinoidea</taxon>
        <taxon>Echinacea</taxon>
        <taxon>Camarodonta</taxon>
        <taxon>Echinidea</taxon>
        <taxon>Strongylocentrotidae</taxon>
        <taxon>Strongylocentrotus</taxon>
    </lineage>
</organism>
<dbReference type="Gene3D" id="1.10.10.10">
    <property type="entry name" value="Winged helix-like DNA-binding domain superfamily/Winged helix DNA-binding domain"/>
    <property type="match status" value="1"/>
</dbReference>
<evidence type="ECO:0000256" key="4">
    <source>
        <dbReference type="ARBA" id="ARBA00010258"/>
    </source>
</evidence>
<dbReference type="Proteomes" id="UP000007110">
    <property type="component" value="Unassembled WGS sequence"/>
</dbReference>
<dbReference type="Gene3D" id="3.90.1150.220">
    <property type="match status" value="1"/>
</dbReference>
<evidence type="ECO:0000256" key="15">
    <source>
        <dbReference type="ARBA" id="ARBA00022895"/>
    </source>
</evidence>
<dbReference type="FunCoup" id="A0A7M7NMH2">
    <property type="interactions" value="750"/>
</dbReference>
<evidence type="ECO:0000256" key="12">
    <source>
        <dbReference type="ARBA" id="ARBA00022786"/>
    </source>
</evidence>
<keyword evidence="10 19" id="KW-0227">DNA damage</keyword>
<dbReference type="FunFam" id="1.10.10.10:FF:000270">
    <property type="entry name" value="Non-structural maintenance of chromosomes element 1 homolog"/>
    <property type="match status" value="1"/>
</dbReference>
<dbReference type="InterPro" id="IPR002219">
    <property type="entry name" value="PKC_DAG/PE"/>
</dbReference>
<dbReference type="InterPro" id="IPR011513">
    <property type="entry name" value="Nse1"/>
</dbReference>
<dbReference type="InterPro" id="IPR014857">
    <property type="entry name" value="Nse1_RING_C4HC3-type"/>
</dbReference>
<evidence type="ECO:0000256" key="3">
    <source>
        <dbReference type="ARBA" id="ARBA00004574"/>
    </source>
</evidence>
<dbReference type="GO" id="GO:0005634">
    <property type="term" value="C:nucleus"/>
    <property type="evidence" value="ECO:0000318"/>
    <property type="project" value="GO_Central"/>
</dbReference>
<evidence type="ECO:0000256" key="2">
    <source>
        <dbReference type="ARBA" id="ARBA00004123"/>
    </source>
</evidence>
<dbReference type="EC" id="2.3.2.27" evidence="5 19"/>
<evidence type="ECO:0000256" key="18">
    <source>
        <dbReference type="ARBA" id="ARBA00023242"/>
    </source>
</evidence>
<keyword evidence="8 19" id="KW-0808">Transferase</keyword>
<comment type="subunit">
    <text evidence="19">Component of the Smc5-Smc6 complex.</text>
</comment>
<evidence type="ECO:0000256" key="14">
    <source>
        <dbReference type="ARBA" id="ARBA00022843"/>
    </source>
</evidence>
<dbReference type="OMA" id="HAMTETH"/>
<dbReference type="PROSITE" id="PS50081">
    <property type="entry name" value="ZF_DAG_PE_2"/>
    <property type="match status" value="1"/>
</dbReference>
<dbReference type="Gene3D" id="3.30.40.10">
    <property type="entry name" value="Zinc/RING finger domain, C3HC4 (zinc finger)"/>
    <property type="match status" value="1"/>
</dbReference>
<dbReference type="SUPFAM" id="SSF57889">
    <property type="entry name" value="Cysteine-rich domain"/>
    <property type="match status" value="1"/>
</dbReference>
<keyword evidence="11 19" id="KW-0863">Zinc-finger</keyword>
<dbReference type="GeneID" id="105443015"/>
<dbReference type="PANTHER" id="PTHR20973">
    <property type="entry name" value="NON-SMC ELEMENT 1-RELATED"/>
    <property type="match status" value="1"/>
</dbReference>
<evidence type="ECO:0000256" key="6">
    <source>
        <dbReference type="ARBA" id="ARBA00019422"/>
    </source>
</evidence>
<dbReference type="FunFam" id="3.90.1150.220:FF:000001">
    <property type="entry name" value="Non-structural maintenance of chromosomes element 1 homolog"/>
    <property type="match status" value="1"/>
</dbReference>
<reference evidence="21" key="2">
    <citation type="submission" date="2021-01" db="UniProtKB">
        <authorList>
            <consortium name="EnsemblMetazoa"/>
        </authorList>
    </citation>
    <scope>IDENTIFICATION</scope>
</reference>
<evidence type="ECO:0000256" key="5">
    <source>
        <dbReference type="ARBA" id="ARBA00012483"/>
    </source>
</evidence>
<keyword evidence="16 19" id="KW-0233">DNA recombination</keyword>
<comment type="catalytic activity">
    <reaction evidence="1 19">
        <text>S-ubiquitinyl-[E2 ubiquitin-conjugating enzyme]-L-cysteine + [acceptor protein]-L-lysine = [E2 ubiquitin-conjugating enzyme]-L-cysteine + N(6)-ubiquitinyl-[acceptor protein]-L-lysine.</text>
        <dbReference type="EC" id="2.3.2.27"/>
    </reaction>
</comment>
<comment type="subcellular location">
    <subcellularLocation>
        <location evidence="3">Chromosome</location>
        <location evidence="3">Telomere</location>
    </subcellularLocation>
    <subcellularLocation>
        <location evidence="2 19">Nucleus</location>
    </subcellularLocation>
</comment>
<dbReference type="InterPro" id="IPR046349">
    <property type="entry name" value="C1-like_sf"/>
</dbReference>
<keyword evidence="22" id="KW-1185">Reference proteome</keyword>
<dbReference type="GO" id="GO:0008270">
    <property type="term" value="F:zinc ion binding"/>
    <property type="evidence" value="ECO:0007669"/>
    <property type="project" value="UniProtKB-KW"/>
</dbReference>
<dbReference type="GO" id="GO:0030915">
    <property type="term" value="C:Smc5-Smc6 complex"/>
    <property type="evidence" value="ECO:0000318"/>
    <property type="project" value="GO_Central"/>
</dbReference>
<evidence type="ECO:0000256" key="19">
    <source>
        <dbReference type="RuleBase" id="RU368018"/>
    </source>
</evidence>